<protein>
    <submittedName>
        <fullName evidence="1">Uncharacterized protein</fullName>
    </submittedName>
</protein>
<gene>
    <name evidence="1" type="ORF">NLG97_g11012</name>
</gene>
<keyword evidence="2" id="KW-1185">Reference proteome</keyword>
<proteinExistence type="predicted"/>
<evidence type="ECO:0000313" key="1">
    <source>
        <dbReference type="EMBL" id="KAJ3472408.1"/>
    </source>
</evidence>
<accession>A0ACC1QC35</accession>
<dbReference type="EMBL" id="JANAKD010003151">
    <property type="protein sequence ID" value="KAJ3472408.1"/>
    <property type="molecule type" value="Genomic_DNA"/>
</dbReference>
<reference evidence="1" key="1">
    <citation type="submission" date="2022-07" db="EMBL/GenBank/DDBJ databases">
        <title>Genome Sequence of Lecanicillium saksenae.</title>
        <authorList>
            <person name="Buettner E."/>
        </authorList>
    </citation>
    <scope>NUCLEOTIDE SEQUENCE</scope>
    <source>
        <strain evidence="1">VT-O1</strain>
    </source>
</reference>
<dbReference type="Proteomes" id="UP001148737">
    <property type="component" value="Unassembled WGS sequence"/>
</dbReference>
<comment type="caution">
    <text evidence="1">The sequence shown here is derived from an EMBL/GenBank/DDBJ whole genome shotgun (WGS) entry which is preliminary data.</text>
</comment>
<organism evidence="1 2">
    <name type="scientific">Lecanicillium saksenae</name>
    <dbReference type="NCBI Taxonomy" id="468837"/>
    <lineage>
        <taxon>Eukaryota</taxon>
        <taxon>Fungi</taxon>
        <taxon>Dikarya</taxon>
        <taxon>Ascomycota</taxon>
        <taxon>Pezizomycotina</taxon>
        <taxon>Sordariomycetes</taxon>
        <taxon>Hypocreomycetidae</taxon>
        <taxon>Hypocreales</taxon>
        <taxon>Cordycipitaceae</taxon>
        <taxon>Lecanicillium</taxon>
    </lineage>
</organism>
<evidence type="ECO:0000313" key="2">
    <source>
        <dbReference type="Proteomes" id="UP001148737"/>
    </source>
</evidence>
<sequence>MGLLRLNVPADGRVSELVDLKGDTLAPTVDRGGGPPTMMGRRVCGRVTGASNQAVLVMEPAAAAELVDEERKPVWRLFGDGWEQILHCRVGLGQDVQKEKRGVIVGRSALPDWIPAAARWTTGDNSLEREGQRRGSIGGFAWQF</sequence>
<name>A0ACC1QC35_9HYPO</name>